<evidence type="ECO:0000313" key="1">
    <source>
        <dbReference type="EMBL" id="BCI53779.1"/>
    </source>
</evidence>
<protein>
    <submittedName>
        <fullName evidence="1">Uncharacterized protein</fullName>
    </submittedName>
</protein>
<dbReference type="EMBL" id="AP023287">
    <property type="protein sequence ID" value="BCI53779.1"/>
    <property type="molecule type" value="Genomic_DNA"/>
</dbReference>
<evidence type="ECO:0000313" key="2">
    <source>
        <dbReference type="Proteomes" id="UP000515734"/>
    </source>
</evidence>
<name>A0A6S6P5T5_9MYCO</name>
<dbReference type="Proteomes" id="UP000515734">
    <property type="component" value="Chromosome"/>
</dbReference>
<dbReference type="AlphaFoldDB" id="A0A6S6P5T5"/>
<proteinExistence type="predicted"/>
<organism evidence="1 2">
    <name type="scientific">Mycolicibacterium litorale</name>
    <dbReference type="NCBI Taxonomy" id="758802"/>
    <lineage>
        <taxon>Bacteria</taxon>
        <taxon>Bacillati</taxon>
        <taxon>Actinomycetota</taxon>
        <taxon>Actinomycetes</taxon>
        <taxon>Mycobacteriales</taxon>
        <taxon>Mycobacteriaceae</taxon>
        <taxon>Mycolicibacterium</taxon>
    </lineage>
</organism>
<reference evidence="1 2" key="1">
    <citation type="submission" date="2020-07" db="EMBL/GenBank/DDBJ databases">
        <title>Complete genome sequence of Mycolicibacterium litorale like strain isolated from cardiac implantable electronic device infection.</title>
        <authorList>
            <person name="Fukano H."/>
            <person name="Miyama H."/>
            <person name="Hoshino Y."/>
        </authorList>
    </citation>
    <scope>NUCLEOTIDE SEQUENCE [LARGE SCALE GENOMIC DNA]</scope>
    <source>
        <strain evidence="1 2">NIIDNTM18</strain>
    </source>
</reference>
<gene>
    <name evidence="1" type="ORF">NIIDNTM18_30570</name>
</gene>
<sequence>MRTAVVRHLIEAVTGPPVRFYWGLAAEAQARSSGGSPVMAGSVPLNSDSNGYADGAASEVSSISANGNCSANS</sequence>
<accession>A0A6S6P5T5</accession>